<evidence type="ECO:0000313" key="20">
    <source>
        <dbReference type="Proteomes" id="UP000596035"/>
    </source>
</evidence>
<dbReference type="Proteomes" id="UP000196710">
    <property type="component" value="Chromosome"/>
</dbReference>
<dbReference type="GO" id="GO:0005829">
    <property type="term" value="C:cytosol"/>
    <property type="evidence" value="ECO:0007669"/>
    <property type="project" value="TreeGrafter"/>
</dbReference>
<evidence type="ECO:0000259" key="15">
    <source>
        <dbReference type="PROSITE" id="PS51198"/>
    </source>
</evidence>
<dbReference type="PANTHER" id="PTHR11070:SF48">
    <property type="entry name" value="ATP-DEPENDENT HELICASE_NUCLEASE SUBUNIT A"/>
    <property type="match status" value="1"/>
</dbReference>
<evidence type="ECO:0000259" key="16">
    <source>
        <dbReference type="PROSITE" id="PS51217"/>
    </source>
</evidence>
<sequence length="1168" mass="128882">MKWTDSQWDAIEARRGTVLVAAAAGSGKTAVLVQRAIERLIDRRNPTPANRLLIVTFTKAAAAEMRARLEGRLYELLRENPGSGLLRRQSILLHQAHIGTVDSFCAEMVREFFHLLDIAPEFKILSDKREQELINESLEEAMSAAYDSGSIRELSDAFAAERDDRRITRMVLTLYRFMQSHPFPEKWLNEKVKMYFAGDGTPWERVILEYAAEAAGHAAALLKGALALCGEDGPIYESFAPALSADREGCLALMKAARTGDWDLCSRLVGQWSPARRGRLPKGAGEDPLVSRLEAVRAEVKRVIPGLSRCLSAPRAACLEELEKAGPLLQSLAELTLDFSKRYEVKKRQKGFLDYSDLEHCAIRLFVREDGSPTPAALEVAGRFDEIMIDEYQDINEVQDSIFRAVSKEGKNLFMVGDVKQSIYGFRRAMPEIFLRCRRAFEKYDRSAPEYPAYIVLDRNFRSRREVTEAVNFVFSQLMSREAGDVDYTGEERLVCGAGYGPKEGCDTEAVFISRGKAPAETAEAAFIAKRIKELINGGFTVSEGDAERPAAFGDFCILLRSANKHAHVYAQELKRLGVPARATVSGGFFAAAEIQTMLSFLRVIDNPNQDIPLLALLMSPIYGFSADDAAELRAGDKSVSVYVSLTRAAERDPRCQKVLKELSELRSLAATMPADGFITLLYGRTGFPDMALAMDEGAGRLANLQLLQRYAQEYESSGYHGLSGFVRFLDRLRDSGTDLQAAELQPTGSDAVSIMSIHKSKGLQFPVCIVAGCGRNFAGDQAEEVLLHPELGLGVKLKEGPGGARFTTTAREAIALETARGAGAEELRVLYVAMTRAQEKLLLVSSAPDMETLLQKAAMEPPGNRVSPFTVRKSRSAAAWLLLCALRRPEGRELRRLAGIDENVSVSDSGAPWRISLTEYAPPEAEDAPAEELAAEPDMELYARLQAQAAFEYPHARVLDVPAKVSASKLAAQQGGSRELNLTRPAWLGAKGMTPAQRGIALHEFMQFADFPAAARDPAAEINRLSDLRYLTPEQAGAVEVKRVRAFFRSPLGQRVLASPQVIKERRFTAVIPAGLAQPGTPAPEEPVVLQGSVDCTFLEEGRLNIIDFKTDRVEDIEELWRRYMVQIRLYARAMEEVSGLPIGEMFLYSTWLSMGSGKPYDETGSA</sequence>
<keyword evidence="4 14" id="KW-0378">Hydrolase</keyword>
<dbReference type="GO" id="GO:0043138">
    <property type="term" value="F:3'-5' DNA helicase activity"/>
    <property type="evidence" value="ECO:0007669"/>
    <property type="project" value="UniProtKB-EC"/>
</dbReference>
<evidence type="ECO:0000256" key="9">
    <source>
        <dbReference type="ARBA" id="ARBA00023204"/>
    </source>
</evidence>
<dbReference type="KEGG" id="amur:ADH66_01645"/>
<proteinExistence type="predicted"/>
<dbReference type="Gene3D" id="3.90.320.10">
    <property type="match status" value="1"/>
</dbReference>
<dbReference type="EMBL" id="CP065321">
    <property type="protein sequence ID" value="QQR28759.1"/>
    <property type="molecule type" value="Genomic_DNA"/>
</dbReference>
<dbReference type="Pfam" id="PF12705">
    <property type="entry name" value="PDDEXK_1"/>
    <property type="match status" value="1"/>
</dbReference>
<dbReference type="InterPro" id="IPR011335">
    <property type="entry name" value="Restrct_endonuc-II-like"/>
</dbReference>
<evidence type="ECO:0000313" key="17">
    <source>
        <dbReference type="EMBL" id="ASB39469.1"/>
    </source>
</evidence>
<dbReference type="InterPro" id="IPR011604">
    <property type="entry name" value="PDDEXK-like_dom_sf"/>
</dbReference>
<dbReference type="EC" id="5.6.2.4" evidence="12"/>
<dbReference type="GO" id="GO:0006302">
    <property type="term" value="P:double-strand break repair"/>
    <property type="evidence" value="ECO:0007669"/>
    <property type="project" value="InterPro"/>
</dbReference>
<reference evidence="19" key="2">
    <citation type="submission" date="2017-05" db="EMBL/GenBank/DDBJ databases">
        <title>Improved OligoMM genomes.</title>
        <authorList>
            <person name="Garzetti D."/>
        </authorList>
    </citation>
    <scope>NUCLEOTIDE SEQUENCE [LARGE SCALE GENOMIC DNA]</scope>
    <source>
        <strain evidence="19">KB18</strain>
    </source>
</reference>
<evidence type="ECO:0000256" key="5">
    <source>
        <dbReference type="ARBA" id="ARBA00022806"/>
    </source>
</evidence>
<evidence type="ECO:0000256" key="14">
    <source>
        <dbReference type="PROSITE-ProRule" id="PRU00560"/>
    </source>
</evidence>
<evidence type="ECO:0000256" key="4">
    <source>
        <dbReference type="ARBA" id="ARBA00022801"/>
    </source>
</evidence>
<dbReference type="SUPFAM" id="SSF52540">
    <property type="entry name" value="P-loop containing nucleoside triphosphate hydrolases"/>
    <property type="match status" value="1"/>
</dbReference>
<dbReference type="Gene3D" id="6.10.250.2380">
    <property type="match status" value="1"/>
</dbReference>
<dbReference type="EMBL" id="CP021422">
    <property type="protein sequence ID" value="ASB39469.1"/>
    <property type="molecule type" value="Genomic_DNA"/>
</dbReference>
<dbReference type="PANTHER" id="PTHR11070">
    <property type="entry name" value="UVRD / RECB / PCRA DNA HELICASE FAMILY MEMBER"/>
    <property type="match status" value="1"/>
</dbReference>
<dbReference type="PROSITE" id="PS51217">
    <property type="entry name" value="UVRD_HELICASE_CTER"/>
    <property type="match status" value="1"/>
</dbReference>
<evidence type="ECO:0000256" key="7">
    <source>
        <dbReference type="ARBA" id="ARBA00022840"/>
    </source>
</evidence>
<keyword evidence="8" id="KW-0238">DNA-binding</keyword>
<evidence type="ECO:0000313" key="18">
    <source>
        <dbReference type="EMBL" id="QQR28759.1"/>
    </source>
</evidence>
<accession>A0A1Z2XM01</accession>
<protein>
    <recommendedName>
        <fullName evidence="12">DNA 3'-5' helicase</fullName>
        <ecNumber evidence="12">5.6.2.4</ecNumber>
    </recommendedName>
</protein>
<evidence type="ECO:0000313" key="19">
    <source>
        <dbReference type="Proteomes" id="UP000196710"/>
    </source>
</evidence>
<evidence type="ECO:0000256" key="12">
    <source>
        <dbReference type="ARBA" id="ARBA00034808"/>
    </source>
</evidence>
<evidence type="ECO:0000256" key="11">
    <source>
        <dbReference type="ARBA" id="ARBA00034617"/>
    </source>
</evidence>
<evidence type="ECO:0000256" key="1">
    <source>
        <dbReference type="ARBA" id="ARBA00022722"/>
    </source>
</evidence>
<evidence type="ECO:0000256" key="10">
    <source>
        <dbReference type="ARBA" id="ARBA00023235"/>
    </source>
</evidence>
<dbReference type="Pfam" id="PF13361">
    <property type="entry name" value="UvrD_C"/>
    <property type="match status" value="1"/>
</dbReference>
<dbReference type="InterPro" id="IPR038726">
    <property type="entry name" value="PDDEXK_AddAB-type"/>
</dbReference>
<evidence type="ECO:0000256" key="6">
    <source>
        <dbReference type="ARBA" id="ARBA00022839"/>
    </source>
</evidence>
<dbReference type="GO" id="GO:0033202">
    <property type="term" value="C:DNA helicase complex"/>
    <property type="evidence" value="ECO:0007669"/>
    <property type="project" value="TreeGrafter"/>
</dbReference>
<dbReference type="GO" id="GO:0000725">
    <property type="term" value="P:recombinational repair"/>
    <property type="evidence" value="ECO:0007669"/>
    <property type="project" value="TreeGrafter"/>
</dbReference>
<dbReference type="PROSITE" id="PS51198">
    <property type="entry name" value="UVRD_HELICASE_ATP_BIND"/>
    <property type="match status" value="1"/>
</dbReference>
<dbReference type="InterPro" id="IPR014152">
    <property type="entry name" value="AddA"/>
</dbReference>
<gene>
    <name evidence="18" type="primary">addA</name>
    <name evidence="17" type="ORF">ADH66_01645</name>
    <name evidence="18" type="ORF">I5Q82_11670</name>
</gene>
<evidence type="ECO:0000256" key="3">
    <source>
        <dbReference type="ARBA" id="ARBA00022763"/>
    </source>
</evidence>
<keyword evidence="3" id="KW-0227">DNA damage</keyword>
<dbReference type="InterPro" id="IPR000212">
    <property type="entry name" value="DNA_helicase_UvrD/REP"/>
</dbReference>
<keyword evidence="10" id="KW-0413">Isomerase</keyword>
<keyword evidence="19" id="KW-1185">Reference proteome</keyword>
<keyword evidence="7 14" id="KW-0067">ATP-binding</keyword>
<name>A0A1Z2XM01_9FIRM</name>
<dbReference type="GO" id="GO:0005524">
    <property type="term" value="F:ATP binding"/>
    <property type="evidence" value="ECO:0007669"/>
    <property type="project" value="UniProtKB-UniRule"/>
</dbReference>
<keyword evidence="2 14" id="KW-0547">Nucleotide-binding</keyword>
<feature type="domain" description="UvrD-like helicase C-terminal" evidence="16">
    <location>
        <begin position="469"/>
        <end position="763"/>
    </location>
</feature>
<dbReference type="GO" id="GO:0004527">
    <property type="term" value="F:exonuclease activity"/>
    <property type="evidence" value="ECO:0007669"/>
    <property type="project" value="UniProtKB-KW"/>
</dbReference>
<evidence type="ECO:0000256" key="8">
    <source>
        <dbReference type="ARBA" id="ARBA00023125"/>
    </source>
</evidence>
<reference evidence="17" key="1">
    <citation type="journal article" date="2017" name="Genome Announc.">
        <title>High-Quality Whole-Genome Sequences of the Oligo-Mouse-Microbiota Bacterial Community.</title>
        <authorList>
            <person name="Garzetti D."/>
            <person name="Brugiroux S."/>
            <person name="Bunk B."/>
            <person name="Pukall R."/>
            <person name="McCoy K.D."/>
            <person name="Macpherson A.J."/>
            <person name="Stecher B."/>
        </authorList>
    </citation>
    <scope>NUCLEOTIDE SEQUENCE</scope>
    <source>
        <strain evidence="17">KB18</strain>
    </source>
</reference>
<dbReference type="Pfam" id="PF00580">
    <property type="entry name" value="UvrD-helicase"/>
    <property type="match status" value="2"/>
</dbReference>
<evidence type="ECO:0000256" key="2">
    <source>
        <dbReference type="ARBA" id="ARBA00022741"/>
    </source>
</evidence>
<evidence type="ECO:0000256" key="13">
    <source>
        <dbReference type="ARBA" id="ARBA00048988"/>
    </source>
</evidence>
<dbReference type="SUPFAM" id="SSF52980">
    <property type="entry name" value="Restriction endonuclease-like"/>
    <property type="match status" value="1"/>
</dbReference>
<feature type="domain" description="UvrD-like helicase ATP-binding" evidence="15">
    <location>
        <begin position="1"/>
        <end position="464"/>
    </location>
</feature>
<keyword evidence="5 14" id="KW-0347">Helicase</keyword>
<dbReference type="RefSeq" id="WP_066536553.1">
    <property type="nucleotide sequence ID" value="NZ_CP021422.1"/>
</dbReference>
<dbReference type="InterPro" id="IPR027417">
    <property type="entry name" value="P-loop_NTPase"/>
</dbReference>
<dbReference type="Gene3D" id="3.40.50.300">
    <property type="entry name" value="P-loop containing nucleotide triphosphate hydrolases"/>
    <property type="match status" value="4"/>
</dbReference>
<keyword evidence="1" id="KW-0540">Nuclease</keyword>
<dbReference type="GO" id="GO:0003677">
    <property type="term" value="F:DNA binding"/>
    <property type="evidence" value="ECO:0007669"/>
    <property type="project" value="UniProtKB-KW"/>
</dbReference>
<organism evidence="18 20">
    <name type="scientific">Acutalibacter muris</name>
    <dbReference type="NCBI Taxonomy" id="1796620"/>
    <lineage>
        <taxon>Bacteria</taxon>
        <taxon>Bacillati</taxon>
        <taxon>Bacillota</taxon>
        <taxon>Clostridia</taxon>
        <taxon>Eubacteriales</taxon>
        <taxon>Acutalibacteraceae</taxon>
        <taxon>Acutalibacter</taxon>
    </lineage>
</organism>
<dbReference type="InterPro" id="IPR014017">
    <property type="entry name" value="DNA_helicase_UvrD-like_C"/>
</dbReference>
<dbReference type="AlphaFoldDB" id="A0A1Z2XM01"/>
<keyword evidence="6" id="KW-0269">Exonuclease</keyword>
<keyword evidence="9" id="KW-0234">DNA repair</keyword>
<dbReference type="Proteomes" id="UP000596035">
    <property type="component" value="Chromosome"/>
</dbReference>
<reference evidence="18 20" key="3">
    <citation type="submission" date="2020-11" db="EMBL/GenBank/DDBJ databases">
        <title>Closed and high quality bacterial genomes of the OMM12 community.</title>
        <authorList>
            <person name="Marbouty M."/>
            <person name="Lamy-Besnier Q."/>
            <person name="Debarbieux L."/>
            <person name="Koszul R."/>
        </authorList>
    </citation>
    <scope>NUCLEOTIDE SEQUENCE [LARGE SCALE GENOMIC DNA]</scope>
    <source>
        <strain evidence="18 20">KB18</strain>
    </source>
</reference>
<comment type="catalytic activity">
    <reaction evidence="13">
        <text>ATP + H2O = ADP + phosphate + H(+)</text>
        <dbReference type="Rhea" id="RHEA:13065"/>
        <dbReference type="ChEBI" id="CHEBI:15377"/>
        <dbReference type="ChEBI" id="CHEBI:15378"/>
        <dbReference type="ChEBI" id="CHEBI:30616"/>
        <dbReference type="ChEBI" id="CHEBI:43474"/>
        <dbReference type="ChEBI" id="CHEBI:456216"/>
        <dbReference type="EC" id="5.6.2.4"/>
    </reaction>
</comment>
<feature type="binding site" evidence="14">
    <location>
        <begin position="22"/>
        <end position="29"/>
    </location>
    <ligand>
        <name>ATP</name>
        <dbReference type="ChEBI" id="CHEBI:30616"/>
    </ligand>
</feature>
<dbReference type="NCBIfam" id="TIGR02785">
    <property type="entry name" value="addA_Gpos"/>
    <property type="match status" value="1"/>
</dbReference>
<dbReference type="InterPro" id="IPR014016">
    <property type="entry name" value="UvrD-like_ATP-bd"/>
</dbReference>
<comment type="catalytic activity">
    <reaction evidence="11">
        <text>Couples ATP hydrolysis with the unwinding of duplex DNA by translocating in the 3'-5' direction.</text>
        <dbReference type="EC" id="5.6.2.4"/>
    </reaction>
</comment>